<sequence>MMNSQKQRQHRRRSWDEAFRPAVSASSASSSSAFSRNGNLYEDIAEAEEATAAAAAAGFAVEKQSSDPREDFRCSMLEMIMEQQIFGEREMENLLHSYLSLNPPLHHSTIVEVFLEIRETLFGETLFG</sequence>
<evidence type="ECO:0000256" key="3">
    <source>
        <dbReference type="ARBA" id="ARBA00023015"/>
    </source>
</evidence>
<reference evidence="9 10" key="1">
    <citation type="submission" date="2019-12" db="EMBL/GenBank/DDBJ databases">
        <authorList>
            <person name="Scholz U."/>
            <person name="Mascher M."/>
            <person name="Fiebig A."/>
        </authorList>
    </citation>
    <scope>NUCLEOTIDE SEQUENCE</scope>
</reference>
<keyword evidence="10" id="KW-1185">Reference proteome</keyword>
<feature type="compositionally biased region" description="Low complexity" evidence="7">
    <location>
        <begin position="22"/>
        <end position="35"/>
    </location>
</feature>
<protein>
    <recommendedName>
        <fullName evidence="6">Transcription repressor</fullName>
    </recommendedName>
    <alternativeName>
        <fullName evidence="6">Ovate family protein</fullName>
    </alternativeName>
</protein>
<keyword evidence="5 6" id="KW-0539">Nucleus</keyword>
<accession>A0A7I8JN61</accession>
<comment type="function">
    <text evidence="6">Transcriptional repressor that regulates multiple aspects of plant growth and development.</text>
</comment>
<evidence type="ECO:0000256" key="7">
    <source>
        <dbReference type="SAM" id="MobiDB-lite"/>
    </source>
</evidence>
<evidence type="ECO:0000256" key="1">
    <source>
        <dbReference type="ARBA" id="ARBA00004123"/>
    </source>
</evidence>
<evidence type="ECO:0000313" key="10">
    <source>
        <dbReference type="Proteomes" id="UP001189122"/>
    </source>
</evidence>
<dbReference type="AlphaFoldDB" id="A0A7I8JN61"/>
<dbReference type="EMBL" id="CACRZD030000015">
    <property type="protein sequence ID" value="CAA6671598.1"/>
    <property type="molecule type" value="Genomic_DNA"/>
</dbReference>
<dbReference type="Pfam" id="PF04844">
    <property type="entry name" value="Ovate"/>
    <property type="match status" value="1"/>
</dbReference>
<name>A0A7I8JN61_SPIIN</name>
<feature type="region of interest" description="Disordered" evidence="7">
    <location>
        <begin position="1"/>
        <end position="35"/>
    </location>
</feature>
<dbReference type="GO" id="GO:0045892">
    <property type="term" value="P:negative regulation of DNA-templated transcription"/>
    <property type="evidence" value="ECO:0007669"/>
    <property type="project" value="UniProtKB-UniRule"/>
</dbReference>
<proteinExistence type="predicted"/>
<gene>
    <name evidence="9" type="ORF">SI7747_15018006</name>
</gene>
<dbReference type="Proteomes" id="UP001189122">
    <property type="component" value="Unassembled WGS sequence"/>
</dbReference>
<evidence type="ECO:0000256" key="2">
    <source>
        <dbReference type="ARBA" id="ARBA00022491"/>
    </source>
</evidence>
<comment type="subcellular location">
    <subcellularLocation>
        <location evidence="1 6">Nucleus</location>
    </subcellularLocation>
</comment>
<dbReference type="InterPro" id="IPR006458">
    <property type="entry name" value="Ovate_C"/>
</dbReference>
<organism evidence="9">
    <name type="scientific">Spirodela intermedia</name>
    <name type="common">Intermediate duckweed</name>
    <dbReference type="NCBI Taxonomy" id="51605"/>
    <lineage>
        <taxon>Eukaryota</taxon>
        <taxon>Viridiplantae</taxon>
        <taxon>Streptophyta</taxon>
        <taxon>Embryophyta</taxon>
        <taxon>Tracheophyta</taxon>
        <taxon>Spermatophyta</taxon>
        <taxon>Magnoliopsida</taxon>
        <taxon>Liliopsida</taxon>
        <taxon>Araceae</taxon>
        <taxon>Lemnoideae</taxon>
        <taxon>Spirodela</taxon>
    </lineage>
</organism>
<evidence type="ECO:0000259" key="8">
    <source>
        <dbReference type="PROSITE" id="PS51754"/>
    </source>
</evidence>
<dbReference type="PROSITE" id="PS51754">
    <property type="entry name" value="OVATE"/>
    <property type="match status" value="1"/>
</dbReference>
<evidence type="ECO:0000256" key="6">
    <source>
        <dbReference type="RuleBase" id="RU367028"/>
    </source>
</evidence>
<keyword evidence="4 6" id="KW-0804">Transcription</keyword>
<dbReference type="PANTHER" id="PTHR33057">
    <property type="entry name" value="TRANSCRIPTION REPRESSOR OFP7-RELATED"/>
    <property type="match status" value="1"/>
</dbReference>
<evidence type="ECO:0000313" key="9">
    <source>
        <dbReference type="EMBL" id="CAA2632384.1"/>
    </source>
</evidence>
<dbReference type="NCBIfam" id="TIGR01568">
    <property type="entry name" value="A_thal_3678"/>
    <property type="match status" value="1"/>
</dbReference>
<dbReference type="EMBL" id="LR743602">
    <property type="protein sequence ID" value="CAA2632384.1"/>
    <property type="molecule type" value="Genomic_DNA"/>
</dbReference>
<dbReference type="InterPro" id="IPR038933">
    <property type="entry name" value="Ovate"/>
</dbReference>
<keyword evidence="2 6" id="KW-0678">Repressor</keyword>
<feature type="domain" description="OVATE" evidence="8">
    <location>
        <begin position="61"/>
        <end position="120"/>
    </location>
</feature>
<evidence type="ECO:0000256" key="4">
    <source>
        <dbReference type="ARBA" id="ARBA00023163"/>
    </source>
</evidence>
<keyword evidence="3 6" id="KW-0805">Transcription regulation</keyword>
<evidence type="ECO:0000256" key="5">
    <source>
        <dbReference type="ARBA" id="ARBA00023242"/>
    </source>
</evidence>
<dbReference type="PANTHER" id="PTHR33057:SF224">
    <property type="entry name" value="TRANSCRIPTION REPRESSOR"/>
    <property type="match status" value="1"/>
</dbReference>
<dbReference type="GO" id="GO:0005634">
    <property type="term" value="C:nucleus"/>
    <property type="evidence" value="ECO:0007669"/>
    <property type="project" value="UniProtKB-SubCell"/>
</dbReference>